<dbReference type="AlphaFoldDB" id="G7ZZ30"/>
<organism evidence="2">
    <name type="scientific">Medicago truncatula</name>
    <name type="common">Barrel medic</name>
    <name type="synonym">Medicago tribuloides</name>
    <dbReference type="NCBI Taxonomy" id="3880"/>
    <lineage>
        <taxon>Eukaryota</taxon>
        <taxon>Viridiplantae</taxon>
        <taxon>Streptophyta</taxon>
        <taxon>Embryophyta</taxon>
        <taxon>Tracheophyta</taxon>
        <taxon>Spermatophyta</taxon>
        <taxon>Magnoliopsida</taxon>
        <taxon>eudicotyledons</taxon>
        <taxon>Gunneridae</taxon>
        <taxon>Pentapetalae</taxon>
        <taxon>rosids</taxon>
        <taxon>fabids</taxon>
        <taxon>Fabales</taxon>
        <taxon>Fabaceae</taxon>
        <taxon>Papilionoideae</taxon>
        <taxon>50 kb inversion clade</taxon>
        <taxon>NPAAA clade</taxon>
        <taxon>Hologalegina</taxon>
        <taxon>IRL clade</taxon>
        <taxon>Trifolieae</taxon>
        <taxon>Medicago</taxon>
    </lineage>
</organism>
<evidence type="ECO:0000313" key="3">
    <source>
        <dbReference type="Proteomes" id="UP000002051"/>
    </source>
</evidence>
<accession>G7ZZ30</accession>
<reference evidence="2" key="3">
    <citation type="submission" date="2015-04" db="UniProtKB">
        <authorList>
            <consortium name="EnsemblPlants"/>
        </authorList>
    </citation>
    <scope>IDENTIFICATION</scope>
    <source>
        <strain evidence="2">cv. Jemalong A17</strain>
    </source>
</reference>
<evidence type="ECO:0000313" key="1">
    <source>
        <dbReference type="EMBL" id="KEH18542.1"/>
    </source>
</evidence>
<evidence type="ECO:0000313" key="2">
    <source>
        <dbReference type="EnsemblPlants" id="KEH18542"/>
    </source>
</evidence>
<dbReference type="HOGENOM" id="CLU_2999537_0_0_1"/>
<name>G7ZZ30_MEDTR</name>
<dbReference type="Proteomes" id="UP000002051">
    <property type="component" value="Chromosome 8"/>
</dbReference>
<protein>
    <submittedName>
        <fullName evidence="1 2">Uncharacterized protein</fullName>
    </submittedName>
</protein>
<dbReference type="PaxDb" id="3880-AES84468"/>
<dbReference type="EnsemblPlants" id="KEH18542">
    <property type="protein sequence ID" value="KEH18542"/>
    <property type="gene ID" value="MTR_8g023890"/>
</dbReference>
<proteinExistence type="predicted"/>
<sequence>MKSEMISLTSTSGEASLLRSLLAEILFREKLSSVVLIYSESIVAIAKIENRFFNGKR</sequence>
<reference evidence="1 3" key="2">
    <citation type="journal article" date="2014" name="BMC Genomics">
        <title>An improved genome release (version Mt4.0) for the model legume Medicago truncatula.</title>
        <authorList>
            <person name="Tang H."/>
            <person name="Krishnakumar V."/>
            <person name="Bidwell S."/>
            <person name="Rosen B."/>
            <person name="Chan A."/>
            <person name="Zhou S."/>
            <person name="Gentzbittel L."/>
            <person name="Childs K.L."/>
            <person name="Yandell M."/>
            <person name="Gundlach H."/>
            <person name="Mayer K.F."/>
            <person name="Schwartz D.C."/>
            <person name="Town C.D."/>
        </authorList>
    </citation>
    <scope>GENOME REANNOTATION</scope>
    <source>
        <strain evidence="1">A17</strain>
        <strain evidence="2 3">cv. Jemalong A17</strain>
    </source>
</reference>
<keyword evidence="3" id="KW-1185">Reference proteome</keyword>
<dbReference type="EMBL" id="CM001224">
    <property type="protein sequence ID" value="KEH18542.1"/>
    <property type="molecule type" value="Genomic_DNA"/>
</dbReference>
<reference evidence="1 3" key="1">
    <citation type="journal article" date="2011" name="Nature">
        <title>The Medicago genome provides insight into the evolution of rhizobial symbioses.</title>
        <authorList>
            <person name="Young N.D."/>
            <person name="Debelle F."/>
            <person name="Oldroyd G.E."/>
            <person name="Geurts R."/>
            <person name="Cannon S.B."/>
            <person name="Udvardi M.K."/>
            <person name="Benedito V.A."/>
            <person name="Mayer K.F."/>
            <person name="Gouzy J."/>
            <person name="Schoof H."/>
            <person name="Van de Peer Y."/>
            <person name="Proost S."/>
            <person name="Cook D.R."/>
            <person name="Meyers B.C."/>
            <person name="Spannagl M."/>
            <person name="Cheung F."/>
            <person name="De Mita S."/>
            <person name="Krishnakumar V."/>
            <person name="Gundlach H."/>
            <person name="Zhou S."/>
            <person name="Mudge J."/>
            <person name="Bharti A.K."/>
            <person name="Murray J.D."/>
            <person name="Naoumkina M.A."/>
            <person name="Rosen B."/>
            <person name="Silverstein K.A."/>
            <person name="Tang H."/>
            <person name="Rombauts S."/>
            <person name="Zhao P.X."/>
            <person name="Zhou P."/>
            <person name="Barbe V."/>
            <person name="Bardou P."/>
            <person name="Bechner M."/>
            <person name="Bellec A."/>
            <person name="Berger A."/>
            <person name="Berges H."/>
            <person name="Bidwell S."/>
            <person name="Bisseling T."/>
            <person name="Choisne N."/>
            <person name="Couloux A."/>
            <person name="Denny R."/>
            <person name="Deshpande S."/>
            <person name="Dai X."/>
            <person name="Doyle J.J."/>
            <person name="Dudez A.M."/>
            <person name="Farmer A.D."/>
            <person name="Fouteau S."/>
            <person name="Franken C."/>
            <person name="Gibelin C."/>
            <person name="Gish J."/>
            <person name="Goldstein S."/>
            <person name="Gonzalez A.J."/>
            <person name="Green P.J."/>
            <person name="Hallab A."/>
            <person name="Hartog M."/>
            <person name="Hua A."/>
            <person name="Humphray S.J."/>
            <person name="Jeong D.H."/>
            <person name="Jing Y."/>
            <person name="Jocker A."/>
            <person name="Kenton S.M."/>
            <person name="Kim D.J."/>
            <person name="Klee K."/>
            <person name="Lai H."/>
            <person name="Lang C."/>
            <person name="Lin S."/>
            <person name="Macmil S.L."/>
            <person name="Magdelenat G."/>
            <person name="Matthews L."/>
            <person name="McCorrison J."/>
            <person name="Monaghan E.L."/>
            <person name="Mun J.H."/>
            <person name="Najar F.Z."/>
            <person name="Nicholson C."/>
            <person name="Noirot C."/>
            <person name="O'Bleness M."/>
            <person name="Paule C.R."/>
            <person name="Poulain J."/>
            <person name="Prion F."/>
            <person name="Qin B."/>
            <person name="Qu C."/>
            <person name="Retzel E.F."/>
            <person name="Riddle C."/>
            <person name="Sallet E."/>
            <person name="Samain S."/>
            <person name="Samson N."/>
            <person name="Sanders I."/>
            <person name="Saurat O."/>
            <person name="Scarpelli C."/>
            <person name="Schiex T."/>
            <person name="Segurens B."/>
            <person name="Severin A.J."/>
            <person name="Sherrier D.J."/>
            <person name="Shi R."/>
            <person name="Sims S."/>
            <person name="Singer S.R."/>
            <person name="Sinharoy S."/>
            <person name="Sterck L."/>
            <person name="Viollet A."/>
            <person name="Wang B.B."/>
            <person name="Wang K."/>
            <person name="Wang M."/>
            <person name="Wang X."/>
            <person name="Warfsmann J."/>
            <person name="Weissenbach J."/>
            <person name="White D.D."/>
            <person name="White J.D."/>
            <person name="Wiley G.B."/>
            <person name="Wincker P."/>
            <person name="Xing Y."/>
            <person name="Yang L."/>
            <person name="Yao Z."/>
            <person name="Ying F."/>
            <person name="Zhai J."/>
            <person name="Zhou L."/>
            <person name="Zuber A."/>
            <person name="Denarie J."/>
            <person name="Dixon R.A."/>
            <person name="May G.D."/>
            <person name="Schwartz D.C."/>
            <person name="Rogers J."/>
            <person name="Quetier F."/>
            <person name="Town C.D."/>
            <person name="Roe B.A."/>
        </authorList>
    </citation>
    <scope>NUCLEOTIDE SEQUENCE [LARGE SCALE GENOMIC DNA]</scope>
    <source>
        <strain evidence="1">A17</strain>
        <strain evidence="2 3">cv. Jemalong A17</strain>
    </source>
</reference>
<gene>
    <name evidence="1" type="ordered locus">MTR_8g023890</name>
</gene>